<keyword evidence="2" id="KW-1185">Reference proteome</keyword>
<sequence>MDVSFHARRGSFLIILCPSIVVRLMSKLLIKRYKNRQLENELLRTQNKLSEERDRVRSVRWPVRNKLKIYSLELSPAEASPL</sequence>
<name>A0A9X0CGC0_9CNID</name>
<comment type="caution">
    <text evidence="1">The sequence shown here is derived from an EMBL/GenBank/DDBJ whole genome shotgun (WGS) entry which is preliminary data.</text>
</comment>
<dbReference type="AlphaFoldDB" id="A0A9X0CGC0"/>
<protein>
    <submittedName>
        <fullName evidence="1">Uncharacterized protein</fullName>
    </submittedName>
</protein>
<reference evidence="1" key="1">
    <citation type="submission" date="2023-01" db="EMBL/GenBank/DDBJ databases">
        <title>Genome assembly of the deep-sea coral Lophelia pertusa.</title>
        <authorList>
            <person name="Herrera S."/>
            <person name="Cordes E."/>
        </authorList>
    </citation>
    <scope>NUCLEOTIDE SEQUENCE</scope>
    <source>
        <strain evidence="1">USNM1676648</strain>
        <tissue evidence="1">Polyp</tissue>
    </source>
</reference>
<gene>
    <name evidence="1" type="ORF">OS493_008038</name>
</gene>
<proteinExistence type="predicted"/>
<evidence type="ECO:0000313" key="1">
    <source>
        <dbReference type="EMBL" id="KAJ7337880.1"/>
    </source>
</evidence>
<accession>A0A9X0CGC0</accession>
<evidence type="ECO:0000313" key="2">
    <source>
        <dbReference type="Proteomes" id="UP001163046"/>
    </source>
</evidence>
<organism evidence="1 2">
    <name type="scientific">Desmophyllum pertusum</name>
    <dbReference type="NCBI Taxonomy" id="174260"/>
    <lineage>
        <taxon>Eukaryota</taxon>
        <taxon>Metazoa</taxon>
        <taxon>Cnidaria</taxon>
        <taxon>Anthozoa</taxon>
        <taxon>Hexacorallia</taxon>
        <taxon>Scleractinia</taxon>
        <taxon>Caryophylliina</taxon>
        <taxon>Caryophylliidae</taxon>
        <taxon>Desmophyllum</taxon>
    </lineage>
</organism>
<dbReference type="EMBL" id="MU827780">
    <property type="protein sequence ID" value="KAJ7337880.1"/>
    <property type="molecule type" value="Genomic_DNA"/>
</dbReference>
<dbReference type="Proteomes" id="UP001163046">
    <property type="component" value="Unassembled WGS sequence"/>
</dbReference>